<gene>
    <name evidence="2" type="ORF">Sango_2051100</name>
</gene>
<protein>
    <submittedName>
        <fullName evidence="2">Retrovirus-related Pol polyprotein from transposon RE2</fullName>
    </submittedName>
</protein>
<name>A0AAE2BPD6_9LAMI</name>
<evidence type="ECO:0000259" key="1">
    <source>
        <dbReference type="Pfam" id="PF07727"/>
    </source>
</evidence>
<dbReference type="InterPro" id="IPR043502">
    <property type="entry name" value="DNA/RNA_pol_sf"/>
</dbReference>
<dbReference type="Proteomes" id="UP001289374">
    <property type="component" value="Unassembled WGS sequence"/>
</dbReference>
<feature type="domain" description="Reverse transcriptase Ty1/copia-type" evidence="1">
    <location>
        <begin position="72"/>
        <end position="143"/>
    </location>
</feature>
<evidence type="ECO:0000313" key="3">
    <source>
        <dbReference type="Proteomes" id="UP001289374"/>
    </source>
</evidence>
<accession>A0AAE2BPD6</accession>
<dbReference type="SUPFAM" id="SSF56672">
    <property type="entry name" value="DNA/RNA polymerases"/>
    <property type="match status" value="1"/>
</dbReference>
<comment type="caution">
    <text evidence="2">The sequence shown here is derived from an EMBL/GenBank/DDBJ whole genome shotgun (WGS) entry which is preliminary data.</text>
</comment>
<dbReference type="InterPro" id="IPR013103">
    <property type="entry name" value="RVT_2"/>
</dbReference>
<reference evidence="2" key="2">
    <citation type="journal article" date="2024" name="Plant">
        <title>Genomic evolution and insights into agronomic trait innovations of Sesamum species.</title>
        <authorList>
            <person name="Miao H."/>
            <person name="Wang L."/>
            <person name="Qu L."/>
            <person name="Liu H."/>
            <person name="Sun Y."/>
            <person name="Le M."/>
            <person name="Wang Q."/>
            <person name="Wei S."/>
            <person name="Zheng Y."/>
            <person name="Lin W."/>
            <person name="Duan Y."/>
            <person name="Cao H."/>
            <person name="Xiong S."/>
            <person name="Wang X."/>
            <person name="Wei L."/>
            <person name="Li C."/>
            <person name="Ma Q."/>
            <person name="Ju M."/>
            <person name="Zhao R."/>
            <person name="Li G."/>
            <person name="Mu C."/>
            <person name="Tian Q."/>
            <person name="Mei H."/>
            <person name="Zhang T."/>
            <person name="Gao T."/>
            <person name="Zhang H."/>
        </authorList>
    </citation>
    <scope>NUCLEOTIDE SEQUENCE</scope>
    <source>
        <strain evidence="2">K16</strain>
    </source>
</reference>
<evidence type="ECO:0000313" key="2">
    <source>
        <dbReference type="EMBL" id="KAK4392733.1"/>
    </source>
</evidence>
<reference evidence="2" key="1">
    <citation type="submission" date="2020-06" db="EMBL/GenBank/DDBJ databases">
        <authorList>
            <person name="Li T."/>
            <person name="Hu X."/>
            <person name="Zhang T."/>
            <person name="Song X."/>
            <person name="Zhang H."/>
            <person name="Dai N."/>
            <person name="Sheng W."/>
            <person name="Hou X."/>
            <person name="Wei L."/>
        </authorList>
    </citation>
    <scope>NUCLEOTIDE SEQUENCE</scope>
    <source>
        <strain evidence="2">K16</strain>
        <tissue evidence="2">Leaf</tissue>
    </source>
</reference>
<sequence>MDEEIIAELVRGELKSLLEEQSLETLNGTRMGAFEDFADVIGKETLATDPDNLPDITLDTNPCIAQPEQDLRRWIFKLKLKADGTVDKYKACLVAKGYTQVEGIDYVDNFSPMAKAVIVRMLLAFAASKNWLLHHVDVNNAFFVDSYKKCNLEFTSKIEAFDFVQSEHDHCLFTKSSTFGLTILLIYVDDILIIGESELCLKEIKSYLNKLFTIKDLGTSKYYLGVELARSSEGLVITQAKHIKDLITDAGMTQAKLALTPLPTGIKFSTKGGHEICSTLDLVAYTDADWASCVDTRSTMASITMVGRLAKGIDYKLISVGLVEFEPSEGIVFTILPPMED</sequence>
<organism evidence="2 3">
    <name type="scientific">Sesamum angolense</name>
    <dbReference type="NCBI Taxonomy" id="2727404"/>
    <lineage>
        <taxon>Eukaryota</taxon>
        <taxon>Viridiplantae</taxon>
        <taxon>Streptophyta</taxon>
        <taxon>Embryophyta</taxon>
        <taxon>Tracheophyta</taxon>
        <taxon>Spermatophyta</taxon>
        <taxon>Magnoliopsida</taxon>
        <taxon>eudicotyledons</taxon>
        <taxon>Gunneridae</taxon>
        <taxon>Pentapetalae</taxon>
        <taxon>asterids</taxon>
        <taxon>lamiids</taxon>
        <taxon>Lamiales</taxon>
        <taxon>Pedaliaceae</taxon>
        <taxon>Sesamum</taxon>
    </lineage>
</organism>
<dbReference type="EMBL" id="JACGWL010000011">
    <property type="protein sequence ID" value="KAK4392733.1"/>
    <property type="molecule type" value="Genomic_DNA"/>
</dbReference>
<keyword evidence="3" id="KW-1185">Reference proteome</keyword>
<dbReference type="Pfam" id="PF07727">
    <property type="entry name" value="RVT_2"/>
    <property type="match status" value="2"/>
</dbReference>
<feature type="domain" description="Reverse transcriptase Ty1/copia-type" evidence="1">
    <location>
        <begin position="155"/>
        <end position="262"/>
    </location>
</feature>
<dbReference type="AlphaFoldDB" id="A0AAE2BPD6"/>
<proteinExistence type="predicted"/>